<keyword evidence="1" id="KW-0830">Ubiquinone</keyword>
<evidence type="ECO:0000313" key="2">
    <source>
        <dbReference type="Proteomes" id="UP000198824"/>
    </source>
</evidence>
<name>A0A1I6KC09_9SPHN</name>
<dbReference type="EMBL" id="FOZG01000001">
    <property type="protein sequence ID" value="SFR88783.1"/>
    <property type="molecule type" value="Genomic_DNA"/>
</dbReference>
<dbReference type="RefSeq" id="WP_242653351.1">
    <property type="nucleotide sequence ID" value="NZ_FOZG01000001.1"/>
</dbReference>
<gene>
    <name evidence="1" type="ORF">SAMN05192580_1558</name>
</gene>
<keyword evidence="2" id="KW-1185">Reference proteome</keyword>
<dbReference type="InterPro" id="IPR007715">
    <property type="entry name" value="Coq4"/>
</dbReference>
<evidence type="ECO:0000313" key="1">
    <source>
        <dbReference type="EMBL" id="SFR88783.1"/>
    </source>
</evidence>
<proteinExistence type="predicted"/>
<dbReference type="AlphaFoldDB" id="A0A1I6KC09"/>
<protein>
    <submittedName>
        <fullName evidence="1">Ubiquinone biosynthesis protein Coq4</fullName>
    </submittedName>
</protein>
<accession>A0A1I6KC09</accession>
<dbReference type="GO" id="GO:0006744">
    <property type="term" value="P:ubiquinone biosynthetic process"/>
    <property type="evidence" value="ECO:0007669"/>
    <property type="project" value="InterPro"/>
</dbReference>
<dbReference type="STRING" id="1166337.SAMN05192580_1558"/>
<organism evidence="1 2">
    <name type="scientific">Sphingomonas jatrophae</name>
    <dbReference type="NCBI Taxonomy" id="1166337"/>
    <lineage>
        <taxon>Bacteria</taxon>
        <taxon>Pseudomonadati</taxon>
        <taxon>Pseudomonadota</taxon>
        <taxon>Alphaproteobacteria</taxon>
        <taxon>Sphingomonadales</taxon>
        <taxon>Sphingomonadaceae</taxon>
        <taxon>Sphingomonas</taxon>
    </lineage>
</organism>
<dbReference type="Proteomes" id="UP000198824">
    <property type="component" value="Unassembled WGS sequence"/>
</dbReference>
<dbReference type="Pfam" id="PF05019">
    <property type="entry name" value="Coq4"/>
    <property type="match status" value="1"/>
</dbReference>
<reference evidence="1 2" key="1">
    <citation type="submission" date="2016-10" db="EMBL/GenBank/DDBJ databases">
        <authorList>
            <person name="de Groot N.N."/>
        </authorList>
    </citation>
    <scope>NUCLEOTIDE SEQUENCE [LARGE SCALE GENOMIC DNA]</scope>
    <source>
        <strain evidence="1 2">S5-249</strain>
    </source>
</reference>
<sequence length="271" mass="31132">MEDTPYLMRGIQTVETESSTLVSSSPYLNEPRLRDWIATHYLRRSGRDLPTTSDAYKLHRILSEVQDMDRIEALFTEERRRSPDLDRWFSDGFVSTYTPEDLLTYPEGSLGYTFGRYLVDNQYQVDIVPRFEPKTQYQYYALRSGQTHDLEHIVCGGGFDILGELIPYYARLSNVPRFLSAELAGMVNAGQLFGSTRIMMRTGLHYQQSYPMALKAAQHGMRVGEASGPIFMARYEDVFHLPIPEARAALGIREAVELDTREASLAWDEYR</sequence>